<gene>
    <name evidence="10" type="ORF">TBRA_LOCUS10273</name>
</gene>
<keyword evidence="11" id="KW-1185">Reference proteome</keyword>
<keyword evidence="3 7" id="KW-0863">Zinc-finger</keyword>
<dbReference type="PROSITE" id="PS50157">
    <property type="entry name" value="ZINC_FINGER_C2H2_2"/>
    <property type="match status" value="1"/>
</dbReference>
<dbReference type="SUPFAM" id="SSF57667">
    <property type="entry name" value="beta-beta-alpha zinc fingers"/>
    <property type="match status" value="1"/>
</dbReference>
<dbReference type="Pfam" id="PF00023">
    <property type="entry name" value="Ank"/>
    <property type="match status" value="1"/>
</dbReference>
<dbReference type="Gene3D" id="3.30.160.60">
    <property type="entry name" value="Classic Zinc Finger"/>
    <property type="match status" value="1"/>
</dbReference>
<dbReference type="AlphaFoldDB" id="A0A6H5IM27"/>
<organism evidence="10 11">
    <name type="scientific">Trichogramma brassicae</name>
    <dbReference type="NCBI Taxonomy" id="86971"/>
    <lineage>
        <taxon>Eukaryota</taxon>
        <taxon>Metazoa</taxon>
        <taxon>Ecdysozoa</taxon>
        <taxon>Arthropoda</taxon>
        <taxon>Hexapoda</taxon>
        <taxon>Insecta</taxon>
        <taxon>Pterygota</taxon>
        <taxon>Neoptera</taxon>
        <taxon>Endopterygota</taxon>
        <taxon>Hymenoptera</taxon>
        <taxon>Apocrita</taxon>
        <taxon>Proctotrupomorpha</taxon>
        <taxon>Chalcidoidea</taxon>
        <taxon>Trichogrammatidae</taxon>
        <taxon>Trichogramma</taxon>
    </lineage>
</organism>
<evidence type="ECO:0000256" key="8">
    <source>
        <dbReference type="SAM" id="MobiDB-lite"/>
    </source>
</evidence>
<accession>A0A6H5IM27</accession>
<evidence type="ECO:0000256" key="4">
    <source>
        <dbReference type="ARBA" id="ARBA00022833"/>
    </source>
</evidence>
<feature type="repeat" description="ANK" evidence="6">
    <location>
        <begin position="24"/>
        <end position="56"/>
    </location>
</feature>
<dbReference type="GO" id="GO:0008270">
    <property type="term" value="F:zinc ion binding"/>
    <property type="evidence" value="ECO:0007669"/>
    <property type="project" value="UniProtKB-KW"/>
</dbReference>
<dbReference type="InterPro" id="IPR036770">
    <property type="entry name" value="Ankyrin_rpt-contain_sf"/>
</dbReference>
<dbReference type="Proteomes" id="UP000479190">
    <property type="component" value="Unassembled WGS sequence"/>
</dbReference>
<dbReference type="PANTHER" id="PTHR24134:SF9">
    <property type="entry name" value="ANKYRIN REPEAT AND SOCS BOX PROTEIN 8"/>
    <property type="match status" value="1"/>
</dbReference>
<evidence type="ECO:0000256" key="6">
    <source>
        <dbReference type="PROSITE-ProRule" id="PRU00023"/>
    </source>
</evidence>
<sequence length="660" mass="76070">MEAFFKISDEVGGTEIQVDARDKVGNAPLHLALLFGDKKAAELLLRRGADPNLVNEEGSTPLHFQRRLRHGEDVVRDRRRARTNGAGGRAGQAGQRTVALGRGTPQPKAGRIADEQRRRSEIVQCQGMTPVHFMYKKCTFDDSPRIFFKTDEEVVQRIHDEVRDKKGRTMLQWCVANYLPLAVRAILNEGADLSSFVFPTVEDFDEHVEAYKALKLKDQVYECRDDRSSSTRCRAAARLVFNLHSPFELYYSDENVCACTCSNESSGPKYRCQYRWPIRLHRMLRRTDEKINVFRILFKRKAQKIIWRYLDAITKYITGANSLNVKLVTNHFQARANHANESIALKKELDEKIVSDFECKDVKPKLSSPSTMICKTEYQHYSSFVKIENGNQTIDLDDVHPIFKPRRNVSPLQSKIYISCVYRAIDMRTTMEDGTKELLTRRDLSDLGNQSHGQHDQQDDLREELHVRRNNFLHTIKNTQRLKIVVECKDVKPNINWSVVKKIDEDSQIHLQNIKNSHDNKKQNISKIKIVSEAKQEIFDTERMNLNLGVKTHMGTVHIGARYVCDSCGKSFARKMNLKVHIDAIHNGIKHACVTCVHREKYTNYNKQRYPRVSCQSRLLMPHPGRRVALVFRELGVSSARKQRRGGWKNEKTSSTTFSI</sequence>
<feature type="domain" description="C2H2-type" evidence="9">
    <location>
        <begin position="563"/>
        <end position="591"/>
    </location>
</feature>
<evidence type="ECO:0000313" key="10">
    <source>
        <dbReference type="EMBL" id="CAB0038492.1"/>
    </source>
</evidence>
<keyword evidence="2" id="KW-0677">Repeat</keyword>
<dbReference type="SMART" id="SM00355">
    <property type="entry name" value="ZnF_C2H2"/>
    <property type="match status" value="1"/>
</dbReference>
<evidence type="ECO:0000256" key="3">
    <source>
        <dbReference type="ARBA" id="ARBA00022771"/>
    </source>
</evidence>
<keyword evidence="5 6" id="KW-0040">ANK repeat</keyword>
<dbReference type="InterPro" id="IPR036236">
    <property type="entry name" value="Znf_C2H2_sf"/>
</dbReference>
<evidence type="ECO:0000313" key="11">
    <source>
        <dbReference type="Proteomes" id="UP000479190"/>
    </source>
</evidence>
<dbReference type="InterPro" id="IPR002110">
    <property type="entry name" value="Ankyrin_rpt"/>
</dbReference>
<proteinExistence type="predicted"/>
<evidence type="ECO:0000256" key="2">
    <source>
        <dbReference type="ARBA" id="ARBA00022737"/>
    </source>
</evidence>
<keyword evidence="1" id="KW-0479">Metal-binding</keyword>
<dbReference type="PROSITE" id="PS50297">
    <property type="entry name" value="ANK_REP_REGION"/>
    <property type="match status" value="1"/>
</dbReference>
<dbReference type="SUPFAM" id="SSF48403">
    <property type="entry name" value="Ankyrin repeat"/>
    <property type="match status" value="1"/>
</dbReference>
<feature type="region of interest" description="Disordered" evidence="8">
    <location>
        <begin position="79"/>
        <end position="117"/>
    </location>
</feature>
<dbReference type="PROSITE" id="PS50088">
    <property type="entry name" value="ANK_REPEAT"/>
    <property type="match status" value="1"/>
</dbReference>
<dbReference type="PANTHER" id="PTHR24134">
    <property type="entry name" value="ANKYRIN REPEAT-CONTAINING PROTEIN DDB_G0279043"/>
    <property type="match status" value="1"/>
</dbReference>
<evidence type="ECO:0000259" key="9">
    <source>
        <dbReference type="PROSITE" id="PS50157"/>
    </source>
</evidence>
<evidence type="ECO:0000256" key="1">
    <source>
        <dbReference type="ARBA" id="ARBA00022723"/>
    </source>
</evidence>
<dbReference type="PROSITE" id="PS00028">
    <property type="entry name" value="ZINC_FINGER_C2H2_1"/>
    <property type="match status" value="1"/>
</dbReference>
<dbReference type="EMBL" id="CADCXV010000908">
    <property type="protein sequence ID" value="CAB0038492.1"/>
    <property type="molecule type" value="Genomic_DNA"/>
</dbReference>
<reference evidence="10 11" key="1">
    <citation type="submission" date="2020-02" db="EMBL/GenBank/DDBJ databases">
        <authorList>
            <person name="Ferguson B K."/>
        </authorList>
    </citation>
    <scope>NUCLEOTIDE SEQUENCE [LARGE SCALE GENOMIC DNA]</scope>
</reference>
<dbReference type="InterPro" id="IPR013087">
    <property type="entry name" value="Znf_C2H2_type"/>
</dbReference>
<dbReference type="FunFam" id="3.30.160.60:FF:000100">
    <property type="entry name" value="Zinc finger 45-like"/>
    <property type="match status" value="1"/>
</dbReference>
<name>A0A6H5IM27_9HYME</name>
<keyword evidence="4" id="KW-0862">Zinc</keyword>
<dbReference type="SMART" id="SM00248">
    <property type="entry name" value="ANK"/>
    <property type="match status" value="2"/>
</dbReference>
<dbReference type="OrthoDB" id="47330at2759"/>
<evidence type="ECO:0000256" key="7">
    <source>
        <dbReference type="PROSITE-ProRule" id="PRU00042"/>
    </source>
</evidence>
<protein>
    <recommendedName>
        <fullName evidence="9">C2H2-type domain-containing protein</fullName>
    </recommendedName>
</protein>
<dbReference type="Gene3D" id="1.25.40.20">
    <property type="entry name" value="Ankyrin repeat-containing domain"/>
    <property type="match status" value="1"/>
</dbReference>
<evidence type="ECO:0000256" key="5">
    <source>
        <dbReference type="ARBA" id="ARBA00023043"/>
    </source>
</evidence>